<reference evidence="1" key="2">
    <citation type="submission" date="2022-01" db="EMBL/GenBank/DDBJ databases">
        <authorList>
            <person name="Yamashiro T."/>
            <person name="Shiraishi A."/>
            <person name="Satake H."/>
            <person name="Nakayama K."/>
        </authorList>
    </citation>
    <scope>NUCLEOTIDE SEQUENCE</scope>
</reference>
<organism evidence="1 2">
    <name type="scientific">Tanacetum coccineum</name>
    <dbReference type="NCBI Taxonomy" id="301880"/>
    <lineage>
        <taxon>Eukaryota</taxon>
        <taxon>Viridiplantae</taxon>
        <taxon>Streptophyta</taxon>
        <taxon>Embryophyta</taxon>
        <taxon>Tracheophyta</taxon>
        <taxon>Spermatophyta</taxon>
        <taxon>Magnoliopsida</taxon>
        <taxon>eudicotyledons</taxon>
        <taxon>Gunneridae</taxon>
        <taxon>Pentapetalae</taxon>
        <taxon>asterids</taxon>
        <taxon>campanulids</taxon>
        <taxon>Asterales</taxon>
        <taxon>Asteraceae</taxon>
        <taxon>Asteroideae</taxon>
        <taxon>Anthemideae</taxon>
        <taxon>Anthemidinae</taxon>
        <taxon>Tanacetum</taxon>
    </lineage>
</organism>
<name>A0ABQ4WH03_9ASTR</name>
<proteinExistence type="predicted"/>
<protein>
    <submittedName>
        <fullName evidence="1">Uncharacterized protein</fullName>
    </submittedName>
</protein>
<evidence type="ECO:0000313" key="2">
    <source>
        <dbReference type="Proteomes" id="UP001151760"/>
    </source>
</evidence>
<dbReference type="Proteomes" id="UP001151760">
    <property type="component" value="Unassembled WGS sequence"/>
</dbReference>
<reference evidence="1" key="1">
    <citation type="journal article" date="2022" name="Int. J. Mol. Sci.">
        <title>Draft Genome of Tanacetum Coccineum: Genomic Comparison of Closely Related Tanacetum-Family Plants.</title>
        <authorList>
            <person name="Yamashiro T."/>
            <person name="Shiraishi A."/>
            <person name="Nakayama K."/>
            <person name="Satake H."/>
        </authorList>
    </citation>
    <scope>NUCLEOTIDE SEQUENCE</scope>
</reference>
<accession>A0ABQ4WH03</accession>
<evidence type="ECO:0000313" key="1">
    <source>
        <dbReference type="EMBL" id="GJS52118.1"/>
    </source>
</evidence>
<keyword evidence="2" id="KW-1185">Reference proteome</keyword>
<comment type="caution">
    <text evidence="1">The sequence shown here is derived from an EMBL/GenBank/DDBJ whole genome shotgun (WGS) entry which is preliminary data.</text>
</comment>
<dbReference type="EMBL" id="BQNB010008633">
    <property type="protein sequence ID" value="GJS52118.1"/>
    <property type="molecule type" value="Genomic_DNA"/>
</dbReference>
<sequence length="117" mass="13672">MPKLSQRVHSFKSQGQLTRWRYKRRKRDYKVRNSLKLGLSRVNSGAEKINMLDSTVGEYKGQGEGKSLCSVKEHSKKTKEQIVQEEIAEEEELNLGKQRKEKLSTIEAQLYTNEDWD</sequence>
<gene>
    <name evidence="1" type="ORF">Tco_0625480</name>
</gene>